<comment type="caution">
    <text evidence="1">The sequence shown here is derived from an EMBL/GenBank/DDBJ whole genome shotgun (WGS) entry which is preliminary data.</text>
</comment>
<keyword evidence="2" id="KW-1185">Reference proteome</keyword>
<gene>
    <name evidence="1" type="ORF">I4F81_002292</name>
</gene>
<evidence type="ECO:0000313" key="1">
    <source>
        <dbReference type="EMBL" id="KAK1859698.1"/>
    </source>
</evidence>
<dbReference type="EMBL" id="CM020618">
    <property type="protein sequence ID" value="KAK1859698.1"/>
    <property type="molecule type" value="Genomic_DNA"/>
</dbReference>
<proteinExistence type="predicted"/>
<reference evidence="1" key="1">
    <citation type="submission" date="2019-11" db="EMBL/GenBank/DDBJ databases">
        <title>Nori genome reveals adaptations in red seaweeds to the harsh intertidal environment.</title>
        <authorList>
            <person name="Wang D."/>
            <person name="Mao Y."/>
        </authorList>
    </citation>
    <scope>NUCLEOTIDE SEQUENCE</scope>
    <source>
        <tissue evidence="1">Gametophyte</tissue>
    </source>
</reference>
<protein>
    <submittedName>
        <fullName evidence="1">Uncharacterized protein</fullName>
    </submittedName>
</protein>
<accession>A0ACC3BQ37</accession>
<evidence type="ECO:0000313" key="2">
    <source>
        <dbReference type="Proteomes" id="UP000798662"/>
    </source>
</evidence>
<sequence length="328" mass="34755">MTATPSPPTITSGDVPPPLDASALRARLAAAEASLSQTPTGIPPIEGEAVGASFLLDGRTPADYEAAADLAPGSDVSDDYRGFVSGARVGPRGGARLTGYTDEYGYAEGYNDGFDRVVPPGAGDWLQAFDIPRAILRSDGMPVPFSPDDGAHNATFTLGSRDDLEARHWYCILAWTQQLFNEVLSVRHAPDATEDRRREVIDYLTCALRRLYALGVSRYDYLALRQTEPALAEAFSNADAVPRNTLRGDGARRYLARVARQDTLATAKLGAAERGFAYPKRGGRRSTGSGGQGFSFAADAADTRGSGRGRGGARGTTRGGRGRGPGRA</sequence>
<name>A0ACC3BQ37_PYRYE</name>
<organism evidence="1 2">
    <name type="scientific">Pyropia yezoensis</name>
    <name type="common">Susabi-nori</name>
    <name type="synonym">Porphyra yezoensis</name>
    <dbReference type="NCBI Taxonomy" id="2788"/>
    <lineage>
        <taxon>Eukaryota</taxon>
        <taxon>Rhodophyta</taxon>
        <taxon>Bangiophyceae</taxon>
        <taxon>Bangiales</taxon>
        <taxon>Bangiaceae</taxon>
        <taxon>Pyropia</taxon>
    </lineage>
</organism>
<dbReference type="Proteomes" id="UP000798662">
    <property type="component" value="Chromosome 1"/>
</dbReference>